<dbReference type="Gene3D" id="3.90.70.80">
    <property type="match status" value="2"/>
</dbReference>
<dbReference type="SUPFAM" id="SSF54001">
    <property type="entry name" value="Cysteine proteinases"/>
    <property type="match status" value="1"/>
</dbReference>
<dbReference type="EC" id="3.4.19.12" evidence="3"/>
<dbReference type="AlphaFoldDB" id="A0A814WBB4"/>
<keyword evidence="2 3" id="KW-0378">Hydrolase</keyword>
<dbReference type="OrthoDB" id="415023at2759"/>
<dbReference type="GO" id="GO:0036503">
    <property type="term" value="P:ERAD pathway"/>
    <property type="evidence" value="ECO:0007669"/>
    <property type="project" value="TreeGrafter"/>
</dbReference>
<dbReference type="EMBL" id="CAJNON010000332">
    <property type="protein sequence ID" value="CAF1201775.1"/>
    <property type="molecule type" value="Genomic_DNA"/>
</dbReference>
<evidence type="ECO:0000256" key="2">
    <source>
        <dbReference type="ARBA" id="ARBA00022801"/>
    </source>
</evidence>
<comment type="subcellular location">
    <subcellularLocation>
        <location evidence="3">Cytoplasm</location>
    </subcellularLocation>
</comment>
<accession>A0A814WBB4</accession>
<comment type="function">
    <text evidence="3">Hydrolase that can remove conjugated ubiquitin from proteins and may therefore play an important regulatory role at the level of protein turnover by preventing degradation.</text>
</comment>
<dbReference type="PANTHER" id="PTHR13312">
    <property type="entry name" value="HIV-INDUCED PROTEIN-7-LIKE PROTEASE"/>
    <property type="match status" value="1"/>
</dbReference>
<dbReference type="PROSITE" id="PS50802">
    <property type="entry name" value="OTU"/>
    <property type="match status" value="1"/>
</dbReference>
<organism evidence="5 7">
    <name type="scientific">Adineta steineri</name>
    <dbReference type="NCBI Taxonomy" id="433720"/>
    <lineage>
        <taxon>Eukaryota</taxon>
        <taxon>Metazoa</taxon>
        <taxon>Spiralia</taxon>
        <taxon>Gnathifera</taxon>
        <taxon>Rotifera</taxon>
        <taxon>Eurotatoria</taxon>
        <taxon>Bdelloidea</taxon>
        <taxon>Adinetida</taxon>
        <taxon>Adinetidae</taxon>
        <taxon>Adineta</taxon>
    </lineage>
</organism>
<proteinExistence type="predicted"/>
<dbReference type="PANTHER" id="PTHR13312:SF0">
    <property type="entry name" value="UBIQUITIN THIOESTERASE OTU1"/>
    <property type="match status" value="1"/>
</dbReference>
<keyword evidence="3" id="KW-0645">Protease</keyword>
<dbReference type="Proteomes" id="UP000663881">
    <property type="component" value="Unassembled WGS sequence"/>
</dbReference>
<evidence type="ECO:0000259" key="4">
    <source>
        <dbReference type="PROSITE" id="PS50802"/>
    </source>
</evidence>
<dbReference type="GO" id="GO:0004843">
    <property type="term" value="F:cysteine-type deubiquitinase activity"/>
    <property type="evidence" value="ECO:0007669"/>
    <property type="project" value="UniProtKB-UniRule"/>
</dbReference>
<sequence>MASDITEETRKFRLSDGSDFYNCVVLGTKINLDTKRAYELVQDRSSCRAKQAADTLPKNINEENEIINRKPRLCKANTTTVTEDEIEILGLHTKTRLCIIYATKHNKIISSICVRYYGNNYKESLYMVYDETQRHYCSLYLYNTTDQSGEKRTILPSYDKTINTLLRKFFISNFNYHGDVQLDDEDHTVVNDVLYQEQVEYGDTPCIMDMDTEVNTPAEPGIIDNQISSNVTNSISKTAHTLCRKKIPENSSCLYSSFIDAISLTSTVQDLRSKVADCIFKRKDIFDVHMLLLDTDYKNREEYCNGIRNRDWGGEHELLALSQMHRTIIKVVNLRKDQQQNLSINTMSYGEDDKSCTSCIYLIYDRAGSHYEPLYLCNNEILQDEITTFDLDDTRVDDLLADFIRRQNESNRLSKVMTCTNHMSDESVHISQPIIAKTNSSDANEQYISANNIIPIIQNAVPYEIYEFRIGELPGDDQCLYASVIFQFDRSKMINIKCLRKNVANFIRDHTHNDSIYVPSSLGYQNHEDYCREIEEGIISGSEPERNGLSYLYPDILFCIISKPNKNNNTFCVGTYIKDISSYKKCVIILYNEENYIYMPLCLYNKTTDEEEKTNFKYDDTVKNLLRKFIQNELDYWGYVNFDSGKDNHAMDSPLHIENEPLDLAEMITENHSKNKSEKYNMKKRKAPEDDDNFIINKEMKKLTMNTNNEKTQSLTSSHPLPPNDQISRFHEETDISENIETLIQIDMLASYDPTIANMMEQQQQQQMEDFSTTLSTNTSVAADEQIRFETEPAERFRGRALSDYVPKSETKRDGTKAKPRNPCYFADRNNEHYLNLLISRKFLFNNPGPIWVEIAVVTRSIKGCIYLNPLFDFCPYKDGSFGDPCNPMLIKLEDVEMYPLTKYTDELQKLMLQLVVIMVKNDELVKKQPIIPFSSLSSNGQRHDAVYRTHDTFKNTFQLNDLRFAVTLWTQGPNDQEYQRRPDIQYISPVSTQDKKVKLYD</sequence>
<comment type="caution">
    <text evidence="5">The sequence shown here is derived from an EMBL/GenBank/DDBJ whole genome shotgun (WGS) entry which is preliminary data.</text>
</comment>
<comment type="catalytic activity">
    <reaction evidence="1 3">
        <text>Thiol-dependent hydrolysis of ester, thioester, amide, peptide and isopeptide bonds formed by the C-terminal Gly of ubiquitin (a 76-residue protein attached to proteins as an intracellular targeting signal).</text>
        <dbReference type="EC" id="3.4.19.12"/>
    </reaction>
</comment>
<reference evidence="5" key="1">
    <citation type="submission" date="2021-02" db="EMBL/GenBank/DDBJ databases">
        <authorList>
            <person name="Nowell W R."/>
        </authorList>
    </citation>
    <scope>NUCLEOTIDE SEQUENCE</scope>
</reference>
<dbReference type="GO" id="GO:0005829">
    <property type="term" value="C:cytosol"/>
    <property type="evidence" value="ECO:0007669"/>
    <property type="project" value="TreeGrafter"/>
</dbReference>
<feature type="domain" description="OTU" evidence="4">
    <location>
        <begin position="242"/>
        <end position="377"/>
    </location>
</feature>
<gene>
    <name evidence="6" type="ORF">OKA104_LOCUS15710</name>
    <name evidence="5" type="ORF">VCS650_LOCUS25671</name>
</gene>
<dbReference type="EMBL" id="CAJOAY010000873">
    <property type="protein sequence ID" value="CAF3751505.1"/>
    <property type="molecule type" value="Genomic_DNA"/>
</dbReference>
<evidence type="ECO:0000256" key="1">
    <source>
        <dbReference type="ARBA" id="ARBA00000707"/>
    </source>
</evidence>
<dbReference type="Pfam" id="PF02338">
    <property type="entry name" value="OTU"/>
    <property type="match status" value="1"/>
</dbReference>
<dbReference type="InterPro" id="IPR038765">
    <property type="entry name" value="Papain-like_cys_pep_sf"/>
</dbReference>
<dbReference type="GO" id="GO:0016579">
    <property type="term" value="P:protein deubiquitination"/>
    <property type="evidence" value="ECO:0007669"/>
    <property type="project" value="TreeGrafter"/>
</dbReference>
<evidence type="ECO:0000256" key="3">
    <source>
        <dbReference type="RuleBase" id="RU367104"/>
    </source>
</evidence>
<evidence type="ECO:0000313" key="6">
    <source>
        <dbReference type="EMBL" id="CAF3751505.1"/>
    </source>
</evidence>
<dbReference type="GO" id="GO:0030968">
    <property type="term" value="P:endoplasmic reticulum unfolded protein response"/>
    <property type="evidence" value="ECO:0007669"/>
    <property type="project" value="TreeGrafter"/>
</dbReference>
<keyword evidence="3" id="KW-0963">Cytoplasm</keyword>
<keyword evidence="3" id="KW-0833">Ubl conjugation pathway</keyword>
<dbReference type="InterPro" id="IPR003323">
    <property type="entry name" value="OTU_dom"/>
</dbReference>
<evidence type="ECO:0000313" key="5">
    <source>
        <dbReference type="EMBL" id="CAF1201775.1"/>
    </source>
</evidence>
<dbReference type="GO" id="GO:0005634">
    <property type="term" value="C:nucleus"/>
    <property type="evidence" value="ECO:0007669"/>
    <property type="project" value="TreeGrafter"/>
</dbReference>
<keyword evidence="3" id="KW-0788">Thiol protease</keyword>
<name>A0A814WBB4_9BILA</name>
<evidence type="ECO:0000313" key="7">
    <source>
        <dbReference type="Proteomes" id="UP000663891"/>
    </source>
</evidence>
<protein>
    <recommendedName>
        <fullName evidence="3">Ubiquitin thioesterase OTU</fullName>
        <ecNumber evidence="3">3.4.19.12</ecNumber>
    </recommendedName>
</protein>
<dbReference type="Proteomes" id="UP000663891">
    <property type="component" value="Unassembled WGS sequence"/>
</dbReference>